<dbReference type="AlphaFoldDB" id="A0AA39MK41"/>
<keyword evidence="1" id="KW-0472">Membrane</keyword>
<sequence>MWSWIKFLFLMNRYHVLFAQTFDLLGYLLPQPSYNVRNVWLGYITIINGTLQVFISDIILIIRLRAIYGRKKSIVVPVVALFVLTMAASVTVLAIQSMQWTGTNMPLPGVYLCALTSRLNILYAYWIPIVVFETLMFLLAAFRVIAKFNTPKMESTYGPRSLLEIVVRDSLLYFVVVLTTGLANALEYRFASPGKYNLLYGPTSAALSISMSRMILNLHKTGREENAPPTMQLSVLRFQGGHAIVIETGDAEATPSWGD</sequence>
<evidence type="ECO:0000313" key="3">
    <source>
        <dbReference type="Proteomes" id="UP001175226"/>
    </source>
</evidence>
<dbReference type="EMBL" id="JAUEPT010000050">
    <property type="protein sequence ID" value="KAK0437237.1"/>
    <property type="molecule type" value="Genomic_DNA"/>
</dbReference>
<reference evidence="2" key="1">
    <citation type="submission" date="2023-06" db="EMBL/GenBank/DDBJ databases">
        <authorList>
            <consortium name="Lawrence Berkeley National Laboratory"/>
            <person name="Ahrendt S."/>
            <person name="Sahu N."/>
            <person name="Indic B."/>
            <person name="Wong-Bajracharya J."/>
            <person name="Merenyi Z."/>
            <person name="Ke H.-M."/>
            <person name="Monk M."/>
            <person name="Kocsube S."/>
            <person name="Drula E."/>
            <person name="Lipzen A."/>
            <person name="Balint B."/>
            <person name="Henrissat B."/>
            <person name="Andreopoulos B."/>
            <person name="Martin F.M."/>
            <person name="Harder C.B."/>
            <person name="Rigling D."/>
            <person name="Ford K.L."/>
            <person name="Foster G.D."/>
            <person name="Pangilinan J."/>
            <person name="Papanicolaou A."/>
            <person name="Barry K."/>
            <person name="LaButti K."/>
            <person name="Viragh M."/>
            <person name="Koriabine M."/>
            <person name="Yan M."/>
            <person name="Riley R."/>
            <person name="Champramary S."/>
            <person name="Plett K.L."/>
            <person name="Tsai I.J."/>
            <person name="Slot J."/>
            <person name="Sipos G."/>
            <person name="Plett J."/>
            <person name="Nagy L.G."/>
            <person name="Grigoriev I.V."/>
        </authorList>
    </citation>
    <scope>NUCLEOTIDE SEQUENCE</scope>
    <source>
        <strain evidence="2">FPL87.14</strain>
    </source>
</reference>
<organism evidence="2 3">
    <name type="scientific">Armillaria borealis</name>
    <dbReference type="NCBI Taxonomy" id="47425"/>
    <lineage>
        <taxon>Eukaryota</taxon>
        <taxon>Fungi</taxon>
        <taxon>Dikarya</taxon>
        <taxon>Basidiomycota</taxon>
        <taxon>Agaricomycotina</taxon>
        <taxon>Agaricomycetes</taxon>
        <taxon>Agaricomycetidae</taxon>
        <taxon>Agaricales</taxon>
        <taxon>Marasmiineae</taxon>
        <taxon>Physalacriaceae</taxon>
        <taxon>Armillaria</taxon>
    </lineage>
</organism>
<feature type="transmembrane region" description="Helical" evidence="1">
    <location>
        <begin position="74"/>
        <end position="95"/>
    </location>
</feature>
<proteinExistence type="predicted"/>
<protein>
    <submittedName>
        <fullName evidence="2">Uncharacterized protein</fullName>
    </submittedName>
</protein>
<keyword evidence="1" id="KW-1133">Transmembrane helix</keyword>
<gene>
    <name evidence="2" type="ORF">EV421DRAFT_1078542</name>
</gene>
<evidence type="ECO:0000256" key="1">
    <source>
        <dbReference type="SAM" id="Phobius"/>
    </source>
</evidence>
<dbReference type="Proteomes" id="UP001175226">
    <property type="component" value="Unassembled WGS sequence"/>
</dbReference>
<evidence type="ECO:0000313" key="2">
    <source>
        <dbReference type="EMBL" id="KAK0437237.1"/>
    </source>
</evidence>
<keyword evidence="1" id="KW-0812">Transmembrane</keyword>
<comment type="caution">
    <text evidence="2">The sequence shown here is derived from an EMBL/GenBank/DDBJ whole genome shotgun (WGS) entry which is preliminary data.</text>
</comment>
<accession>A0AA39MK41</accession>
<keyword evidence="3" id="KW-1185">Reference proteome</keyword>
<name>A0AA39MK41_9AGAR</name>
<feature type="transmembrane region" description="Helical" evidence="1">
    <location>
        <begin position="40"/>
        <end position="62"/>
    </location>
</feature>
<feature type="transmembrane region" description="Helical" evidence="1">
    <location>
        <begin position="7"/>
        <end position="28"/>
    </location>
</feature>
<feature type="transmembrane region" description="Helical" evidence="1">
    <location>
        <begin position="125"/>
        <end position="145"/>
    </location>
</feature>